<dbReference type="InterPro" id="IPR017871">
    <property type="entry name" value="ABC_transporter-like_CS"/>
</dbReference>
<evidence type="ECO:0000259" key="10">
    <source>
        <dbReference type="PROSITE" id="PS50893"/>
    </source>
</evidence>
<keyword evidence="9" id="KW-0175">Coiled coil</keyword>
<dbReference type="GO" id="GO:0003677">
    <property type="term" value="F:DNA binding"/>
    <property type="evidence" value="ECO:0007669"/>
    <property type="project" value="UniProtKB-KW"/>
</dbReference>
<dbReference type="InterPro" id="IPR043686">
    <property type="entry name" value="Uup"/>
</dbReference>
<evidence type="ECO:0000256" key="4">
    <source>
        <dbReference type="ARBA" id="ARBA00022763"/>
    </source>
</evidence>
<evidence type="ECO:0000256" key="1">
    <source>
        <dbReference type="ARBA" id="ARBA00022490"/>
    </source>
</evidence>
<dbReference type="InterPro" id="IPR027417">
    <property type="entry name" value="P-loop_NTPase"/>
</dbReference>
<reference evidence="11" key="1">
    <citation type="submission" date="2018-06" db="EMBL/GenBank/DDBJ databases">
        <authorList>
            <person name="Zhirakovskaya E."/>
        </authorList>
    </citation>
    <scope>NUCLEOTIDE SEQUENCE</scope>
</reference>
<dbReference type="InterPro" id="IPR003439">
    <property type="entry name" value="ABC_transporter-like_ATP-bd"/>
</dbReference>
<dbReference type="InterPro" id="IPR003593">
    <property type="entry name" value="AAA+_ATPase"/>
</dbReference>
<dbReference type="SMART" id="SM00382">
    <property type="entry name" value="AAA"/>
    <property type="match status" value="2"/>
</dbReference>
<evidence type="ECO:0000256" key="2">
    <source>
        <dbReference type="ARBA" id="ARBA00022737"/>
    </source>
</evidence>
<protein>
    <submittedName>
        <fullName evidence="11">Bis-ABC ATPase Uup</fullName>
    </submittedName>
</protein>
<dbReference type="InterPro" id="IPR051309">
    <property type="entry name" value="ABCF_ATPase"/>
</dbReference>
<keyword evidence="6" id="KW-0067">ATP-binding</keyword>
<dbReference type="InterPro" id="IPR032781">
    <property type="entry name" value="ABC_tran_Xtn"/>
</dbReference>
<keyword evidence="2" id="KW-0677">Repeat</keyword>
<keyword evidence="5" id="KW-0378">Hydrolase</keyword>
<keyword evidence="8" id="KW-0234">DNA repair</keyword>
<evidence type="ECO:0000256" key="9">
    <source>
        <dbReference type="SAM" id="Coils"/>
    </source>
</evidence>
<dbReference type="InterPro" id="IPR037118">
    <property type="entry name" value="Val-tRNA_synth_C_sf"/>
</dbReference>
<dbReference type="Pfam" id="PF12848">
    <property type="entry name" value="ABC_tran_Xtn"/>
    <property type="match status" value="1"/>
</dbReference>
<sequence>MSLIRLRNIHVGFGGPAILESISVSIEAGERLCLLGRNGTGKSTLLKVISGEVKADSGDLELKQNLKVAVLDQEPRGDLQGSIFDVVAMGLGKNAKLLQDYHHALHNFTENHNDQTTAELERAQNQVDIHNAWQLNQQVEEVLSRMQLDGDADYTSLSGGMKRRVLLAKALVIKPDILLLDEPTNHLDLSAIQWLEEQLLNYKGALMFITHDRSFMRKLSTRIIELDRGCLTSYPGNYDTYLRRKAEALHAEEVENAHFDKKLAQEEVWIRQGIKARRTRNEGRVRALEKMRVERNQRRNQVGKVAMNVAQAERSGKLVSEAESVGFEYENKPLIKDLTTTILRGDKIGIIGPNGVGKTTLLRLLLGDLKPTTGTIKNGTKLEVAYFDQFREQLDDKTSVIDNLSQGREFVEINGNRKHVIGYLQDFLFAPERARSPVSMLSGGERNRLLLAKLFSKPSNILVLDEPTNDLDIETLELLEELVMEYTGTVLVVSHDREFVNNVVTSTLVFEGDAQVNEYVGGYDDWLRQSKDSVSKASSTAAKKTANNNSAEAVNKAKPKKLSYKDQRELDALPAQIEKFENEVERLQSLMADDAFYKQEKQEIIKVQAQLEKSQKKLAHCYVRWEALE</sequence>
<dbReference type="GO" id="GO:0005524">
    <property type="term" value="F:ATP binding"/>
    <property type="evidence" value="ECO:0007669"/>
    <property type="project" value="UniProtKB-KW"/>
</dbReference>
<keyword evidence="4" id="KW-0227">DNA damage</keyword>
<dbReference type="GO" id="GO:0016887">
    <property type="term" value="F:ATP hydrolysis activity"/>
    <property type="evidence" value="ECO:0007669"/>
    <property type="project" value="InterPro"/>
</dbReference>
<accession>A0A3B0X6I8</accession>
<dbReference type="PANTHER" id="PTHR42855:SF1">
    <property type="entry name" value="ABC TRANSPORTER DOMAIN-CONTAINING PROTEIN"/>
    <property type="match status" value="1"/>
</dbReference>
<evidence type="ECO:0000256" key="7">
    <source>
        <dbReference type="ARBA" id="ARBA00023125"/>
    </source>
</evidence>
<gene>
    <name evidence="11" type="ORF">MNBD_GAMMA06-310</name>
</gene>
<name>A0A3B0X6I8_9ZZZZ</name>
<feature type="coiled-coil region" evidence="9">
    <location>
        <begin position="570"/>
        <end position="617"/>
    </location>
</feature>
<evidence type="ECO:0000256" key="6">
    <source>
        <dbReference type="ARBA" id="ARBA00022840"/>
    </source>
</evidence>
<keyword evidence="7" id="KW-0238">DNA-binding</keyword>
<evidence type="ECO:0000256" key="5">
    <source>
        <dbReference type="ARBA" id="ARBA00022801"/>
    </source>
</evidence>
<proteinExistence type="inferred from homology"/>
<dbReference type="PANTHER" id="PTHR42855">
    <property type="entry name" value="ABC TRANSPORTER ATP-BINDING SUBUNIT"/>
    <property type="match status" value="1"/>
</dbReference>
<dbReference type="Gene3D" id="3.40.50.300">
    <property type="entry name" value="P-loop containing nucleotide triphosphate hydrolases"/>
    <property type="match status" value="2"/>
</dbReference>
<feature type="domain" description="ABC transporter" evidence="10">
    <location>
        <begin position="320"/>
        <end position="537"/>
    </location>
</feature>
<dbReference type="SUPFAM" id="SSF52540">
    <property type="entry name" value="P-loop containing nucleoside triphosphate hydrolases"/>
    <property type="match status" value="2"/>
</dbReference>
<feature type="domain" description="ABC transporter" evidence="10">
    <location>
        <begin position="4"/>
        <end position="253"/>
    </location>
</feature>
<dbReference type="Gene3D" id="1.10.287.380">
    <property type="entry name" value="Valyl-tRNA synthetase, C-terminal domain"/>
    <property type="match status" value="1"/>
</dbReference>
<keyword evidence="1" id="KW-0963">Cytoplasm</keyword>
<keyword evidence="3" id="KW-0547">Nucleotide-binding</keyword>
<dbReference type="AlphaFoldDB" id="A0A3B0X6I8"/>
<dbReference type="FunFam" id="3.40.50.300:FF:000011">
    <property type="entry name" value="Putative ABC transporter ATP-binding component"/>
    <property type="match status" value="1"/>
</dbReference>
<dbReference type="EMBL" id="UOFD01000032">
    <property type="protein sequence ID" value="VAW51544.1"/>
    <property type="molecule type" value="Genomic_DNA"/>
</dbReference>
<dbReference type="Pfam" id="PF16326">
    <property type="entry name" value="ABC_tran_CTD"/>
    <property type="match status" value="1"/>
</dbReference>
<dbReference type="FunFam" id="3.40.50.300:FF:000309">
    <property type="entry name" value="ABC transporter ATP-binding protein"/>
    <property type="match status" value="1"/>
</dbReference>
<organism evidence="11">
    <name type="scientific">hydrothermal vent metagenome</name>
    <dbReference type="NCBI Taxonomy" id="652676"/>
    <lineage>
        <taxon>unclassified sequences</taxon>
        <taxon>metagenomes</taxon>
        <taxon>ecological metagenomes</taxon>
    </lineage>
</organism>
<dbReference type="InterPro" id="IPR032524">
    <property type="entry name" value="ABC_tran_C"/>
</dbReference>
<dbReference type="HAMAP" id="MF_00848">
    <property type="entry name" value="Uup"/>
    <property type="match status" value="1"/>
</dbReference>
<dbReference type="CDD" id="cd03221">
    <property type="entry name" value="ABCF_EF-3"/>
    <property type="match status" value="2"/>
</dbReference>
<dbReference type="PROSITE" id="PS50893">
    <property type="entry name" value="ABC_TRANSPORTER_2"/>
    <property type="match status" value="2"/>
</dbReference>
<evidence type="ECO:0000256" key="8">
    <source>
        <dbReference type="ARBA" id="ARBA00023204"/>
    </source>
</evidence>
<evidence type="ECO:0000256" key="3">
    <source>
        <dbReference type="ARBA" id="ARBA00022741"/>
    </source>
</evidence>
<dbReference type="GO" id="GO:0006281">
    <property type="term" value="P:DNA repair"/>
    <property type="evidence" value="ECO:0007669"/>
    <property type="project" value="UniProtKB-KW"/>
</dbReference>
<dbReference type="PROSITE" id="PS00211">
    <property type="entry name" value="ABC_TRANSPORTER_1"/>
    <property type="match status" value="2"/>
</dbReference>
<dbReference type="Pfam" id="PF00005">
    <property type="entry name" value="ABC_tran"/>
    <property type="match status" value="2"/>
</dbReference>
<evidence type="ECO:0000313" key="11">
    <source>
        <dbReference type="EMBL" id="VAW51544.1"/>
    </source>
</evidence>